<dbReference type="EMBL" id="MU853351">
    <property type="protein sequence ID" value="KAK4110274.1"/>
    <property type="molecule type" value="Genomic_DNA"/>
</dbReference>
<dbReference type="AlphaFoldDB" id="A0AAN6QHH7"/>
<organism evidence="1 2">
    <name type="scientific">Canariomyces notabilis</name>
    <dbReference type="NCBI Taxonomy" id="2074819"/>
    <lineage>
        <taxon>Eukaryota</taxon>
        <taxon>Fungi</taxon>
        <taxon>Dikarya</taxon>
        <taxon>Ascomycota</taxon>
        <taxon>Pezizomycotina</taxon>
        <taxon>Sordariomycetes</taxon>
        <taxon>Sordariomycetidae</taxon>
        <taxon>Sordariales</taxon>
        <taxon>Chaetomiaceae</taxon>
        <taxon>Canariomyces</taxon>
    </lineage>
</organism>
<evidence type="ECO:0000313" key="1">
    <source>
        <dbReference type="EMBL" id="KAK4110274.1"/>
    </source>
</evidence>
<sequence length="381" mass="42711">MWETIKRYFGDGHVLGSAPLRYNMHICDMKRQASTPVAQKKGSAWYGIEISEQAMPLYSVLGDTCEPPCTCNDMSASHPDDYVITSGKNDKDPDNVSLYIMRDVLSWWVHWGGVLRPEDYWKQIYVAFAAIPDDVQLPPKDFLNGSYRFLGHTWDDCKQGLLREGLPPAEVEFVEMCLWRQMLTQYFEKVDPGVYALLKSKTTLMTQYRVLTGNTLGCAALILATDGLVSGGVDDNALEAASIAQCMSMDMAKEALGILQGEKTETVAGDRVQLKRELRWVYVRCMEYLETQPNAHLLRRFGSSGLHYVPMMDRYLERVRGHVRFPITGAKARILEPFINRAYVSDDINPDGLPSKKAKGHGISGVNGVKTAMPQEVAPVS</sequence>
<keyword evidence="2" id="KW-1185">Reference proteome</keyword>
<name>A0AAN6QHH7_9PEZI</name>
<reference evidence="1" key="2">
    <citation type="submission" date="2023-05" db="EMBL/GenBank/DDBJ databases">
        <authorList>
            <consortium name="Lawrence Berkeley National Laboratory"/>
            <person name="Steindorff A."/>
            <person name="Hensen N."/>
            <person name="Bonometti L."/>
            <person name="Westerberg I."/>
            <person name="Brannstrom I.O."/>
            <person name="Guillou S."/>
            <person name="Cros-Aarteil S."/>
            <person name="Calhoun S."/>
            <person name="Haridas S."/>
            <person name="Kuo A."/>
            <person name="Mondo S."/>
            <person name="Pangilinan J."/>
            <person name="Riley R."/>
            <person name="Labutti K."/>
            <person name="Andreopoulos B."/>
            <person name="Lipzen A."/>
            <person name="Chen C."/>
            <person name="Yanf M."/>
            <person name="Daum C."/>
            <person name="Ng V."/>
            <person name="Clum A."/>
            <person name="Ohm R."/>
            <person name="Martin F."/>
            <person name="Silar P."/>
            <person name="Natvig D."/>
            <person name="Lalanne C."/>
            <person name="Gautier V."/>
            <person name="Ament-Velasquez S.L."/>
            <person name="Kruys A."/>
            <person name="Hutchinson M.I."/>
            <person name="Powell A.J."/>
            <person name="Barry K."/>
            <person name="Miller A.N."/>
            <person name="Grigoriev I.V."/>
            <person name="Debuchy R."/>
            <person name="Gladieux P."/>
            <person name="Thoren M.H."/>
            <person name="Johannesson H."/>
        </authorList>
    </citation>
    <scope>NUCLEOTIDE SEQUENCE</scope>
    <source>
        <strain evidence="1">CBS 508.74</strain>
    </source>
</reference>
<accession>A0AAN6QHH7</accession>
<reference evidence="1" key="1">
    <citation type="journal article" date="2023" name="Mol. Phylogenet. Evol.">
        <title>Genome-scale phylogeny and comparative genomics of the fungal order Sordariales.</title>
        <authorList>
            <person name="Hensen N."/>
            <person name="Bonometti L."/>
            <person name="Westerberg I."/>
            <person name="Brannstrom I.O."/>
            <person name="Guillou S."/>
            <person name="Cros-Aarteil S."/>
            <person name="Calhoun S."/>
            <person name="Haridas S."/>
            <person name="Kuo A."/>
            <person name="Mondo S."/>
            <person name="Pangilinan J."/>
            <person name="Riley R."/>
            <person name="LaButti K."/>
            <person name="Andreopoulos B."/>
            <person name="Lipzen A."/>
            <person name="Chen C."/>
            <person name="Yan M."/>
            <person name="Daum C."/>
            <person name="Ng V."/>
            <person name="Clum A."/>
            <person name="Steindorff A."/>
            <person name="Ohm R.A."/>
            <person name="Martin F."/>
            <person name="Silar P."/>
            <person name="Natvig D.O."/>
            <person name="Lalanne C."/>
            <person name="Gautier V."/>
            <person name="Ament-Velasquez S.L."/>
            <person name="Kruys A."/>
            <person name="Hutchinson M.I."/>
            <person name="Powell A.J."/>
            <person name="Barry K."/>
            <person name="Miller A.N."/>
            <person name="Grigoriev I.V."/>
            <person name="Debuchy R."/>
            <person name="Gladieux P."/>
            <person name="Hiltunen Thoren M."/>
            <person name="Johannesson H."/>
        </authorList>
    </citation>
    <scope>NUCLEOTIDE SEQUENCE</scope>
    <source>
        <strain evidence="1">CBS 508.74</strain>
    </source>
</reference>
<comment type="caution">
    <text evidence="1">The sequence shown here is derived from an EMBL/GenBank/DDBJ whole genome shotgun (WGS) entry which is preliminary data.</text>
</comment>
<proteinExistence type="predicted"/>
<dbReference type="RefSeq" id="XP_064667844.1">
    <property type="nucleotide sequence ID" value="XM_064812721.1"/>
</dbReference>
<evidence type="ECO:0000313" key="2">
    <source>
        <dbReference type="Proteomes" id="UP001302812"/>
    </source>
</evidence>
<dbReference type="Proteomes" id="UP001302812">
    <property type="component" value="Unassembled WGS sequence"/>
</dbReference>
<gene>
    <name evidence="1" type="ORF">N656DRAFT_736129</name>
</gene>
<dbReference type="GeneID" id="89936846"/>
<protein>
    <submittedName>
        <fullName evidence="1">Uncharacterized protein</fullName>
    </submittedName>
</protein>